<proteinExistence type="predicted"/>
<dbReference type="Proteomes" id="UP000284742">
    <property type="component" value="Unassembled WGS sequence"/>
</dbReference>
<gene>
    <name evidence="2" type="ORF">DW860_15675</name>
    <name evidence="1" type="ORF">DWX53_11705</name>
</gene>
<reference evidence="3 4" key="1">
    <citation type="submission" date="2018-08" db="EMBL/GenBank/DDBJ databases">
        <title>A genome reference for cultivated species of the human gut microbiota.</title>
        <authorList>
            <person name="Zou Y."/>
            <person name="Xue W."/>
            <person name="Luo G."/>
        </authorList>
    </citation>
    <scope>NUCLEOTIDE SEQUENCE [LARGE SCALE GENOMIC DNA]</scope>
    <source>
        <strain evidence="1 3">AF19-4AC</strain>
        <strain evidence="2 4">AM37-5</strain>
    </source>
</reference>
<accession>A0A412MCK9</accession>
<evidence type="ECO:0000313" key="4">
    <source>
        <dbReference type="Proteomes" id="UP000284742"/>
    </source>
</evidence>
<evidence type="ECO:0000313" key="2">
    <source>
        <dbReference type="EMBL" id="RHC02685.1"/>
    </source>
</evidence>
<evidence type="ECO:0000313" key="1">
    <source>
        <dbReference type="EMBL" id="RGT07680.1"/>
    </source>
</evidence>
<dbReference type="RefSeq" id="WP_118145501.1">
    <property type="nucleotide sequence ID" value="NZ_QRWH01000012.1"/>
</dbReference>
<dbReference type="EMBL" id="QSHK01000018">
    <property type="protein sequence ID" value="RHC02685.1"/>
    <property type="molecule type" value="Genomic_DNA"/>
</dbReference>
<dbReference type="Proteomes" id="UP000283630">
    <property type="component" value="Unassembled WGS sequence"/>
</dbReference>
<comment type="caution">
    <text evidence="1">The sequence shown here is derived from an EMBL/GenBank/DDBJ whole genome shotgun (WGS) entry which is preliminary data.</text>
</comment>
<evidence type="ECO:0008006" key="5">
    <source>
        <dbReference type="Google" id="ProtNLM"/>
    </source>
</evidence>
<name>A0A412MCK9_9FIRM</name>
<protein>
    <recommendedName>
        <fullName evidence="5">Sigma-70 family RNA polymerase sigma factor</fullName>
    </recommendedName>
</protein>
<organism evidence="1 3">
    <name type="scientific">Dorea formicigenerans</name>
    <dbReference type="NCBI Taxonomy" id="39486"/>
    <lineage>
        <taxon>Bacteria</taxon>
        <taxon>Bacillati</taxon>
        <taxon>Bacillota</taxon>
        <taxon>Clostridia</taxon>
        <taxon>Lachnospirales</taxon>
        <taxon>Lachnospiraceae</taxon>
        <taxon>Dorea</taxon>
    </lineage>
</organism>
<dbReference type="AlphaFoldDB" id="A0A412MCK9"/>
<sequence>MEQTVNQAIMECKAGKNREGNLNWIIQKFQPVICKYAGKLYSLEYEDAVQELSEALIMAVVSIDVCNAEGQSIAYLVKGIKLKFYELRRKSIVEYEYRMHSEQIDVNTNITCTDDYSEIEWKLELKKLKDKSSPMECHIIDGMVWEISDVELADLLHVSRQYINRKRRQLMQRLKDQI</sequence>
<evidence type="ECO:0000313" key="3">
    <source>
        <dbReference type="Proteomes" id="UP000283630"/>
    </source>
</evidence>
<dbReference type="EMBL" id="QRWH01000012">
    <property type="protein sequence ID" value="RGT07680.1"/>
    <property type="molecule type" value="Genomic_DNA"/>
</dbReference>